<reference evidence="2" key="1">
    <citation type="submission" date="2020-01" db="EMBL/GenBank/DDBJ databases">
        <authorList>
            <consortium name="DOE Joint Genome Institute"/>
            <person name="Haridas S."/>
            <person name="Albert R."/>
            <person name="Binder M."/>
            <person name="Bloem J."/>
            <person name="Labutti K."/>
            <person name="Salamov A."/>
            <person name="Andreopoulos B."/>
            <person name="Baker S.E."/>
            <person name="Barry K."/>
            <person name="Bills G."/>
            <person name="Bluhm B.H."/>
            <person name="Cannon C."/>
            <person name="Castanera R."/>
            <person name="Culley D.E."/>
            <person name="Daum C."/>
            <person name="Ezra D."/>
            <person name="Gonzalez J.B."/>
            <person name="Henrissat B."/>
            <person name="Kuo A."/>
            <person name="Liang C."/>
            <person name="Lipzen A."/>
            <person name="Lutzoni F."/>
            <person name="Magnuson J."/>
            <person name="Mondo S."/>
            <person name="Nolan M."/>
            <person name="Ohm R."/>
            <person name="Pangilinan J."/>
            <person name="Park H.-J."/>
            <person name="Ramirez L."/>
            <person name="Alfaro M."/>
            <person name="Sun H."/>
            <person name="Tritt A."/>
            <person name="Yoshinaga Y."/>
            <person name="Zwiers L.-H."/>
            <person name="Turgeon B.G."/>
            <person name="Goodwin S.B."/>
            <person name="Spatafora J.W."/>
            <person name="Crous P.W."/>
            <person name="Grigoriev I.V."/>
        </authorList>
    </citation>
    <scope>NUCLEOTIDE SEQUENCE</scope>
    <source>
        <strain evidence="2">CBS 342.82</strain>
    </source>
</reference>
<organism evidence="2">
    <name type="scientific">Dissoconium aciculare CBS 342.82</name>
    <dbReference type="NCBI Taxonomy" id="1314786"/>
    <lineage>
        <taxon>Eukaryota</taxon>
        <taxon>Fungi</taxon>
        <taxon>Dikarya</taxon>
        <taxon>Ascomycota</taxon>
        <taxon>Pezizomycotina</taxon>
        <taxon>Dothideomycetes</taxon>
        <taxon>Dothideomycetidae</taxon>
        <taxon>Mycosphaerellales</taxon>
        <taxon>Dissoconiaceae</taxon>
        <taxon>Dissoconium</taxon>
    </lineage>
</organism>
<reference evidence="2" key="3">
    <citation type="submission" date="2025-08" db="UniProtKB">
        <authorList>
            <consortium name="RefSeq"/>
        </authorList>
    </citation>
    <scope>IDENTIFICATION</scope>
    <source>
        <strain evidence="2">CBS 342.82</strain>
    </source>
</reference>
<dbReference type="AlphaFoldDB" id="A0A6J3M7V4"/>
<evidence type="ECO:0000313" key="1">
    <source>
        <dbReference type="Proteomes" id="UP000504637"/>
    </source>
</evidence>
<sequence>MRRWPSRPYASQSAYIPVSADVAVCRLPCRSPEWSLVGIHVLHVGERLIQSHSYRAVEPYNRTNQGLILQLLCMGSSRGIRVRVPDVAGGKRLGTCNKITVASRD</sequence>
<dbReference type="Proteomes" id="UP000504637">
    <property type="component" value="Unplaced"/>
</dbReference>
<protein>
    <submittedName>
        <fullName evidence="2">Uncharacterized protein</fullName>
    </submittedName>
</protein>
<name>A0A6J3M7V4_9PEZI</name>
<gene>
    <name evidence="2" type="ORF">K489DRAFT_202608</name>
</gene>
<dbReference type="GeneID" id="54357405"/>
<proteinExistence type="predicted"/>
<evidence type="ECO:0000313" key="2">
    <source>
        <dbReference type="RefSeq" id="XP_033460690.1"/>
    </source>
</evidence>
<reference evidence="2" key="2">
    <citation type="submission" date="2020-04" db="EMBL/GenBank/DDBJ databases">
        <authorList>
            <consortium name="NCBI Genome Project"/>
        </authorList>
    </citation>
    <scope>NUCLEOTIDE SEQUENCE</scope>
    <source>
        <strain evidence="2">CBS 342.82</strain>
    </source>
</reference>
<dbReference type="RefSeq" id="XP_033460690.1">
    <property type="nucleotide sequence ID" value="XM_033599606.1"/>
</dbReference>
<accession>A0A6J3M7V4</accession>
<keyword evidence="1" id="KW-1185">Reference proteome</keyword>